<dbReference type="NCBIfam" id="NF004500">
    <property type="entry name" value="PRK05846.1-4"/>
    <property type="match status" value="1"/>
</dbReference>
<dbReference type="InterPro" id="IPR010227">
    <property type="entry name" value="NADH_Q_OxRdtase_chainM/4"/>
</dbReference>
<keyword evidence="4 7" id="KW-1133">Transmembrane helix</keyword>
<proteinExistence type="inferred from homology"/>
<dbReference type="PANTHER" id="PTHR43507">
    <property type="entry name" value="NADH-UBIQUINONE OXIDOREDUCTASE CHAIN 4"/>
    <property type="match status" value="1"/>
</dbReference>
<feature type="transmembrane region" description="Helical" evidence="7">
    <location>
        <begin position="77"/>
        <end position="96"/>
    </location>
</feature>
<dbReference type="GO" id="GO:0050136">
    <property type="term" value="F:NADH dehydrogenase (quinone) (non-electrogenic) activity"/>
    <property type="evidence" value="ECO:0007669"/>
    <property type="project" value="UniProtKB-EC"/>
</dbReference>
<evidence type="ECO:0000256" key="1">
    <source>
        <dbReference type="ARBA" id="ARBA00004127"/>
    </source>
</evidence>
<feature type="transmembrane region" description="Helical" evidence="7">
    <location>
        <begin position="276"/>
        <end position="298"/>
    </location>
</feature>
<feature type="transmembrane region" description="Helical" evidence="7">
    <location>
        <begin position="30"/>
        <end position="48"/>
    </location>
</feature>
<dbReference type="Pfam" id="PF00361">
    <property type="entry name" value="Proton_antipo_M"/>
    <property type="match status" value="1"/>
</dbReference>
<feature type="domain" description="NADH:quinone oxidoreductase/Mrp antiporter transmembrane" evidence="8">
    <location>
        <begin position="130"/>
        <end position="422"/>
    </location>
</feature>
<keyword evidence="3 6" id="KW-0812">Transmembrane</keyword>
<comment type="subcellular location">
    <subcellularLocation>
        <location evidence="1">Endomembrane system</location>
        <topology evidence="1">Multi-pass membrane protein</topology>
    </subcellularLocation>
    <subcellularLocation>
        <location evidence="6">Membrane</location>
        <topology evidence="6">Multi-pass membrane protein</topology>
    </subcellularLocation>
</comment>
<dbReference type="PANTHER" id="PTHR43507:SF1">
    <property type="entry name" value="NADH-UBIQUINONE OXIDOREDUCTASE CHAIN 4"/>
    <property type="match status" value="1"/>
</dbReference>
<dbReference type="EC" id="1.6.5.9" evidence="9"/>
<evidence type="ECO:0000256" key="4">
    <source>
        <dbReference type="ARBA" id="ARBA00022989"/>
    </source>
</evidence>
<dbReference type="NCBIfam" id="TIGR01972">
    <property type="entry name" value="NDH_I_M"/>
    <property type="match status" value="1"/>
</dbReference>
<organism evidence="9 10">
    <name type="scientific">Luteococcus peritonei</name>
    <dbReference type="NCBI Taxonomy" id="88874"/>
    <lineage>
        <taxon>Bacteria</taxon>
        <taxon>Bacillati</taxon>
        <taxon>Actinomycetota</taxon>
        <taxon>Actinomycetes</taxon>
        <taxon>Propionibacteriales</taxon>
        <taxon>Propionibacteriaceae</taxon>
        <taxon>Luteococcus</taxon>
    </lineage>
</organism>
<evidence type="ECO:0000313" key="10">
    <source>
        <dbReference type="Proteomes" id="UP001597326"/>
    </source>
</evidence>
<dbReference type="RefSeq" id="WP_343873210.1">
    <property type="nucleotide sequence ID" value="NZ_BAAAIX010000014.1"/>
</dbReference>
<feature type="transmembrane region" description="Helical" evidence="7">
    <location>
        <begin position="374"/>
        <end position="392"/>
    </location>
</feature>
<dbReference type="PRINTS" id="PR01437">
    <property type="entry name" value="NUOXDRDTASE4"/>
</dbReference>
<feature type="transmembrane region" description="Helical" evidence="7">
    <location>
        <begin position="210"/>
        <end position="228"/>
    </location>
</feature>
<name>A0ABW4RVQ0_9ACTN</name>
<dbReference type="EMBL" id="JBHUFZ010000017">
    <property type="protein sequence ID" value="MFD1890207.1"/>
    <property type="molecule type" value="Genomic_DNA"/>
</dbReference>
<feature type="transmembrane region" description="Helical" evidence="7">
    <location>
        <begin position="166"/>
        <end position="190"/>
    </location>
</feature>
<evidence type="ECO:0000256" key="5">
    <source>
        <dbReference type="ARBA" id="ARBA00023136"/>
    </source>
</evidence>
<feature type="transmembrane region" description="Helical" evidence="7">
    <location>
        <begin position="6"/>
        <end position="23"/>
    </location>
</feature>
<evidence type="ECO:0000256" key="3">
    <source>
        <dbReference type="ARBA" id="ARBA00022692"/>
    </source>
</evidence>
<protein>
    <submittedName>
        <fullName evidence="9">NADH-quinone oxidoreductase subunit M</fullName>
        <ecNumber evidence="9">1.6.5.9</ecNumber>
    </submittedName>
</protein>
<reference evidence="10" key="1">
    <citation type="journal article" date="2019" name="Int. J. Syst. Evol. Microbiol.">
        <title>The Global Catalogue of Microorganisms (GCM) 10K type strain sequencing project: providing services to taxonomists for standard genome sequencing and annotation.</title>
        <authorList>
            <consortium name="The Broad Institute Genomics Platform"/>
            <consortium name="The Broad Institute Genome Sequencing Center for Infectious Disease"/>
            <person name="Wu L."/>
            <person name="Ma J."/>
        </authorList>
    </citation>
    <scope>NUCLEOTIDE SEQUENCE [LARGE SCALE GENOMIC DNA]</scope>
    <source>
        <strain evidence="10">CAIM 431</strain>
    </source>
</reference>
<keyword evidence="9" id="KW-0560">Oxidoreductase</keyword>
<evidence type="ECO:0000256" key="2">
    <source>
        <dbReference type="ARBA" id="ARBA00009025"/>
    </source>
</evidence>
<feature type="transmembrane region" description="Helical" evidence="7">
    <location>
        <begin position="333"/>
        <end position="354"/>
    </location>
</feature>
<comment type="caution">
    <text evidence="9">The sequence shown here is derived from an EMBL/GenBank/DDBJ whole genome shotgun (WGS) entry which is preliminary data.</text>
</comment>
<dbReference type="InterPro" id="IPR003918">
    <property type="entry name" value="NADH_UbQ_OxRdtase"/>
</dbReference>
<feature type="transmembrane region" description="Helical" evidence="7">
    <location>
        <begin position="305"/>
        <end position="327"/>
    </location>
</feature>
<comment type="similarity">
    <text evidence="2">Belongs to the complex I subunit 4 family.</text>
</comment>
<keyword evidence="10" id="KW-1185">Reference proteome</keyword>
<feature type="transmembrane region" description="Helical" evidence="7">
    <location>
        <begin position="134"/>
        <end position="154"/>
    </location>
</feature>
<keyword evidence="5 7" id="KW-0472">Membrane</keyword>
<feature type="transmembrane region" description="Helical" evidence="7">
    <location>
        <begin position="108"/>
        <end position="128"/>
    </location>
</feature>
<feature type="transmembrane region" description="Helical" evidence="7">
    <location>
        <begin position="249"/>
        <end position="270"/>
    </location>
</feature>
<accession>A0ABW4RVQ0</accession>
<feature type="transmembrane region" description="Helical" evidence="7">
    <location>
        <begin position="412"/>
        <end position="428"/>
    </location>
</feature>
<evidence type="ECO:0000256" key="6">
    <source>
        <dbReference type="RuleBase" id="RU000320"/>
    </source>
</evidence>
<dbReference type="InterPro" id="IPR001750">
    <property type="entry name" value="ND/Mrp_TM"/>
</dbReference>
<dbReference type="Proteomes" id="UP001597326">
    <property type="component" value="Unassembled WGS sequence"/>
</dbReference>
<sequence>MTFPLLTVLALVPIVGGLVLFFVKGGAGKTLGLAISLVTLALGLWAFFSNGSLAEDHLWIESIGAHYALGLDGMAKAMVLLTVVLVPIVLLAEWHVGDRDERRRSASWSTSTFFALALVLEGLALFVFMATDALLFYIFFEATLIPMYFLIGGWGGPRRGQAALKFLLYSLAGGLVMLLGIIGLGAHSAASGNPSFLLDDLRALQLDGSVGRWLWLAFFIAFAIKAPMVPVHTWLPDTAEQSTPGASTLLVAILDKIGTFGMIRFCLELFPEASKWATPVVLGLAVLSILYGALMAVGSRDLLRLVSYTSISHFGFMVLGIFAFTTTSLNASIFYMLNHGFSTAALFLAVGFLVRRRGTADIDAFGGVQKLAPVAAGLLLVSGLSALALPGTSSFVSEFLVMAGAWQRHPRLVAVAAIGTVLAAVYVMRMYQRTMTGPVTEQSAAHFTDNDLDWREKAVMVPLVALLIGLGFVPKPMMQVTENTAKDTMALVGMTDPAPIVKGEK</sequence>
<evidence type="ECO:0000256" key="7">
    <source>
        <dbReference type="SAM" id="Phobius"/>
    </source>
</evidence>
<evidence type="ECO:0000259" key="8">
    <source>
        <dbReference type="Pfam" id="PF00361"/>
    </source>
</evidence>
<gene>
    <name evidence="9" type="ORF">ACFSCS_08420</name>
</gene>
<evidence type="ECO:0000313" key="9">
    <source>
        <dbReference type="EMBL" id="MFD1890207.1"/>
    </source>
</evidence>